<organism evidence="2 3">
    <name type="scientific">Mahella australiensis (strain DSM 15567 / CIP 107919 / 50-1 BON)</name>
    <dbReference type="NCBI Taxonomy" id="697281"/>
    <lineage>
        <taxon>Bacteria</taxon>
        <taxon>Bacillati</taxon>
        <taxon>Bacillota</taxon>
        <taxon>Clostridia</taxon>
        <taxon>Thermoanaerobacterales</taxon>
        <taxon>Thermoanaerobacterales Family IV. Incertae Sedis</taxon>
        <taxon>Mahella</taxon>
    </lineage>
</organism>
<reference evidence="3" key="1">
    <citation type="submission" date="2010-11" db="EMBL/GenBank/DDBJ databases">
        <title>The complete genome of Mahella australiensis DSM 15567.</title>
        <authorList>
            <consortium name="US DOE Joint Genome Institute (JGI-PGF)"/>
            <person name="Lucas S."/>
            <person name="Copeland A."/>
            <person name="Lapidus A."/>
            <person name="Bruce D."/>
            <person name="Goodwin L."/>
            <person name="Pitluck S."/>
            <person name="Kyrpides N."/>
            <person name="Mavromatis K."/>
            <person name="Pagani I."/>
            <person name="Ivanova N."/>
            <person name="Teshima H."/>
            <person name="Brettin T."/>
            <person name="Detter J.C."/>
            <person name="Han C."/>
            <person name="Tapia R."/>
            <person name="Land M."/>
            <person name="Hauser L."/>
            <person name="Markowitz V."/>
            <person name="Cheng J.-F."/>
            <person name="Hugenholtz P."/>
            <person name="Woyke T."/>
            <person name="Wu D."/>
            <person name="Spring S."/>
            <person name="Pukall R."/>
            <person name="Steenblock K."/>
            <person name="Schneider S."/>
            <person name="Klenk H.-P."/>
            <person name="Eisen J.A."/>
        </authorList>
    </citation>
    <scope>NUCLEOTIDE SEQUENCE [LARGE SCALE GENOMIC DNA]</scope>
    <source>
        <strain evidence="3">DSM 15567 / CIP 107919 / 50-1 BON</strain>
    </source>
</reference>
<dbReference type="STRING" id="697281.Mahau_2457"/>
<dbReference type="AlphaFoldDB" id="F3ZWZ5"/>
<proteinExistence type="predicted"/>
<feature type="compositionally biased region" description="Basic and acidic residues" evidence="1">
    <location>
        <begin position="114"/>
        <end position="127"/>
    </location>
</feature>
<feature type="compositionally biased region" description="Polar residues" evidence="1">
    <location>
        <begin position="183"/>
        <end position="202"/>
    </location>
</feature>
<dbReference type="RefSeq" id="WP_013782043.1">
    <property type="nucleotide sequence ID" value="NC_015520.1"/>
</dbReference>
<reference evidence="2 3" key="2">
    <citation type="journal article" date="2011" name="Stand. Genomic Sci.">
        <title>Complete genome sequence of Mahella australiensis type strain (50-1 BON).</title>
        <authorList>
            <person name="Sikorski J."/>
            <person name="Teshima H."/>
            <person name="Nolan M."/>
            <person name="Lucas S."/>
            <person name="Hammon N."/>
            <person name="Deshpande S."/>
            <person name="Cheng J.F."/>
            <person name="Pitluck S."/>
            <person name="Liolios K."/>
            <person name="Pagani I."/>
            <person name="Ivanova N."/>
            <person name="Huntemann M."/>
            <person name="Mavromatis K."/>
            <person name="Ovchinikova G."/>
            <person name="Pati A."/>
            <person name="Tapia R."/>
            <person name="Han C."/>
            <person name="Goodwin L."/>
            <person name="Chen A."/>
            <person name="Palaniappan K."/>
            <person name="Land M."/>
            <person name="Hauser L."/>
            <person name="Ngatchou-Djao O.D."/>
            <person name="Rohde M."/>
            <person name="Pukall R."/>
            <person name="Spring S."/>
            <person name="Abt B."/>
            <person name="Goker M."/>
            <person name="Detter J.C."/>
            <person name="Woyke T."/>
            <person name="Bristow J."/>
            <person name="Markowitz V."/>
            <person name="Hugenholtz P."/>
            <person name="Eisen J.A."/>
            <person name="Kyrpides N.C."/>
            <person name="Klenk H.P."/>
            <person name="Lapidus A."/>
        </authorList>
    </citation>
    <scope>NUCLEOTIDE SEQUENCE [LARGE SCALE GENOMIC DNA]</scope>
    <source>
        <strain evidence="3">DSM 15567 / CIP 107919 / 50-1 BON</strain>
    </source>
</reference>
<accession>F3ZWZ5</accession>
<protein>
    <submittedName>
        <fullName evidence="2">Phage protein</fullName>
    </submittedName>
</protein>
<evidence type="ECO:0000313" key="3">
    <source>
        <dbReference type="Proteomes" id="UP000008457"/>
    </source>
</evidence>
<sequence>MGGWIKLHRKLTEHWIWDDKPFSKGQAWIDMLMMANHDTNKICIGNELIEVQRGSFITSELRLMDRWGWSKKKLRAFLTLLQEDGMIIKESNQKRTAIFIVNYEIYQEQGTTEEPQRNRLTDDDGKITSRKGTTEEPPEIPQNKEETEVAEPQKNHRGTAEEPPRNHEGYTNKNNKNDKNIYIYSSSEQSSDEPNQTCSKGQQPKKREVPVFTEDTIQYQLALFMRQCILENLPAARVPDPAPATLKHWAYDIDKMIRLDSRSPDEIREMIDWTHKDNFWYANILSPGKLREKWDTLTAQKMRKSKTYPKSADNTVFDYEAAKKSKYGW</sequence>
<dbReference type="OrthoDB" id="7365718at2"/>
<dbReference type="eggNOG" id="COG3935">
    <property type="taxonomic scope" value="Bacteria"/>
</dbReference>
<evidence type="ECO:0000256" key="1">
    <source>
        <dbReference type="SAM" id="MobiDB-lite"/>
    </source>
</evidence>
<feature type="region of interest" description="Disordered" evidence="1">
    <location>
        <begin position="110"/>
        <end position="207"/>
    </location>
</feature>
<dbReference type="Proteomes" id="UP000008457">
    <property type="component" value="Chromosome"/>
</dbReference>
<name>F3ZWZ5_MAHA5</name>
<gene>
    <name evidence="2" type="ordered locus">Mahau_2457</name>
</gene>
<keyword evidence="3" id="KW-1185">Reference proteome</keyword>
<dbReference type="EMBL" id="CP002360">
    <property type="protein sequence ID" value="AEE97617.1"/>
    <property type="molecule type" value="Genomic_DNA"/>
</dbReference>
<feature type="compositionally biased region" description="Basic and acidic residues" evidence="1">
    <location>
        <begin position="142"/>
        <end position="179"/>
    </location>
</feature>
<dbReference type="KEGG" id="mas:Mahau_2457"/>
<dbReference type="HOGENOM" id="CLU_042916_1_0_9"/>
<evidence type="ECO:0000313" key="2">
    <source>
        <dbReference type="EMBL" id="AEE97617.1"/>
    </source>
</evidence>